<evidence type="ECO:0000256" key="1">
    <source>
        <dbReference type="SAM" id="MobiDB-lite"/>
    </source>
</evidence>
<dbReference type="EMBL" id="HBFW01006890">
    <property type="protein sequence ID" value="CAD8933458.1"/>
    <property type="molecule type" value="Transcribed_RNA"/>
</dbReference>
<sequence length="142" mass="16505">MMVKKERRTRTKNKLNSSTVLEYTCSYIVYYRSLHARNVSFRNQKQNIPLLQYCSNRNILLSCPCQFGTMYSLARNAQVTSSRCQLPNTNNSNRGCSSSRKHELVHATVPHDDKNKNKKSKMINPKKGHRRTLAGIPDHRFF</sequence>
<feature type="compositionally biased region" description="Basic residues" evidence="1">
    <location>
        <begin position="116"/>
        <end position="132"/>
    </location>
</feature>
<name>A0A6U1PVJ1_CYCTE</name>
<organism evidence="2">
    <name type="scientific">Cyclophora tenuis</name>
    <name type="common">Marine diatom</name>
    <dbReference type="NCBI Taxonomy" id="216820"/>
    <lineage>
        <taxon>Eukaryota</taxon>
        <taxon>Sar</taxon>
        <taxon>Stramenopiles</taxon>
        <taxon>Ochrophyta</taxon>
        <taxon>Bacillariophyta</taxon>
        <taxon>Fragilariophyceae</taxon>
        <taxon>Fragilariophycidae</taxon>
        <taxon>Cyclophorales</taxon>
        <taxon>Cyclophoraceae</taxon>
        <taxon>Cyclophora</taxon>
    </lineage>
</organism>
<evidence type="ECO:0000313" key="2">
    <source>
        <dbReference type="EMBL" id="CAD8933458.1"/>
    </source>
</evidence>
<reference evidence="2" key="1">
    <citation type="submission" date="2021-01" db="EMBL/GenBank/DDBJ databases">
        <authorList>
            <person name="Corre E."/>
            <person name="Pelletier E."/>
            <person name="Niang G."/>
            <person name="Scheremetjew M."/>
            <person name="Finn R."/>
            <person name="Kale V."/>
            <person name="Holt S."/>
            <person name="Cochrane G."/>
            <person name="Meng A."/>
            <person name="Brown T."/>
            <person name="Cohen L."/>
        </authorList>
    </citation>
    <scope>NUCLEOTIDE SEQUENCE</scope>
    <source>
        <strain evidence="2">ECT3854</strain>
    </source>
</reference>
<dbReference type="EMBL" id="HBFW01006891">
    <property type="protein sequence ID" value="CAD8933459.1"/>
    <property type="molecule type" value="Transcribed_RNA"/>
</dbReference>
<dbReference type="AlphaFoldDB" id="A0A6U1PVJ1"/>
<protein>
    <submittedName>
        <fullName evidence="2">Uncharacterized protein</fullName>
    </submittedName>
</protein>
<feature type="region of interest" description="Disordered" evidence="1">
    <location>
        <begin position="107"/>
        <end position="142"/>
    </location>
</feature>
<proteinExistence type="predicted"/>
<evidence type="ECO:0000313" key="3">
    <source>
        <dbReference type="EMBL" id="CAD8933459.1"/>
    </source>
</evidence>
<accession>A0A6U1PVJ1</accession>
<gene>
    <name evidence="2" type="ORF">CTEN0397_LOCUS4487</name>
    <name evidence="3" type="ORF">CTEN0397_LOCUS4488</name>
</gene>